<reference evidence="1" key="1">
    <citation type="submission" date="2022-12" db="EMBL/GenBank/DDBJ databases">
        <authorList>
            <person name="Petersen C."/>
        </authorList>
    </citation>
    <scope>NUCLEOTIDE SEQUENCE</scope>
    <source>
        <strain evidence="1">IBT 15544</strain>
    </source>
</reference>
<dbReference type="Proteomes" id="UP001150904">
    <property type="component" value="Unassembled WGS sequence"/>
</dbReference>
<name>A0A9W9J7C4_9EURO</name>
<dbReference type="OrthoDB" id="416786at2759"/>
<reference evidence="1" key="2">
    <citation type="journal article" date="2023" name="IMA Fungus">
        <title>Comparative genomic study of the Penicillium genus elucidates a diverse pangenome and 15 lateral gene transfer events.</title>
        <authorList>
            <person name="Petersen C."/>
            <person name="Sorensen T."/>
            <person name="Nielsen M.R."/>
            <person name="Sondergaard T.E."/>
            <person name="Sorensen J.L."/>
            <person name="Fitzpatrick D.A."/>
            <person name="Frisvad J.C."/>
            <person name="Nielsen K.L."/>
        </authorList>
    </citation>
    <scope>NUCLEOTIDE SEQUENCE</scope>
    <source>
        <strain evidence="1">IBT 15544</strain>
    </source>
</reference>
<dbReference type="Gene3D" id="3.30.559.30">
    <property type="entry name" value="Nonribosomal peptide synthetase, condensation domain"/>
    <property type="match status" value="1"/>
</dbReference>
<keyword evidence="2" id="KW-1185">Reference proteome</keyword>
<dbReference type="RefSeq" id="XP_058304848.1">
    <property type="nucleotide sequence ID" value="XM_058457949.1"/>
</dbReference>
<proteinExistence type="predicted"/>
<evidence type="ECO:0000313" key="2">
    <source>
        <dbReference type="Proteomes" id="UP001150904"/>
    </source>
</evidence>
<accession>A0A9W9J7C4</accession>
<dbReference type="PANTHER" id="PTHR45527:SF1">
    <property type="entry name" value="FATTY ACID SYNTHASE"/>
    <property type="match status" value="1"/>
</dbReference>
<dbReference type="GeneID" id="83185250"/>
<dbReference type="GO" id="GO:0031177">
    <property type="term" value="F:phosphopantetheine binding"/>
    <property type="evidence" value="ECO:0007669"/>
    <property type="project" value="TreeGrafter"/>
</dbReference>
<dbReference type="GO" id="GO:0005737">
    <property type="term" value="C:cytoplasm"/>
    <property type="evidence" value="ECO:0007669"/>
    <property type="project" value="TreeGrafter"/>
</dbReference>
<dbReference type="GO" id="GO:0043041">
    <property type="term" value="P:amino acid activation for nonribosomal peptide biosynthetic process"/>
    <property type="evidence" value="ECO:0007669"/>
    <property type="project" value="TreeGrafter"/>
</dbReference>
<dbReference type="EMBL" id="JAPQKR010000016">
    <property type="protein sequence ID" value="KAJ5191908.1"/>
    <property type="molecule type" value="Genomic_DNA"/>
</dbReference>
<dbReference type="SUPFAM" id="SSF52777">
    <property type="entry name" value="CoA-dependent acyltransferases"/>
    <property type="match status" value="1"/>
</dbReference>
<gene>
    <name evidence="1" type="ORF">N7498_010893</name>
</gene>
<dbReference type="AlphaFoldDB" id="A0A9W9J7C4"/>
<organism evidence="1 2">
    <name type="scientific">Penicillium cinerascens</name>
    <dbReference type="NCBI Taxonomy" id="70096"/>
    <lineage>
        <taxon>Eukaryota</taxon>
        <taxon>Fungi</taxon>
        <taxon>Dikarya</taxon>
        <taxon>Ascomycota</taxon>
        <taxon>Pezizomycotina</taxon>
        <taxon>Eurotiomycetes</taxon>
        <taxon>Eurotiomycetidae</taxon>
        <taxon>Eurotiales</taxon>
        <taxon>Aspergillaceae</taxon>
        <taxon>Penicillium</taxon>
    </lineage>
</organism>
<sequence>MDRDQILCRGVPAESQGSFAPLYGVGWEVLNPRRPYASRLSFAVSVSGSEHPSSLTKTVIYLPELDIPALSKFNSKYNITPDSIFDAAWAQTLSFFTGSPDVTYEYFVSNRDLEVDGIFDIVGPVMNLLAYHLRDVSTDHNPQGLATLADKIQEQRLQDGGHTASNLREILQDDLTMDLPFNTALNFRRPLDVQTETLKVYDHLKRSRDPWHFDVLVHTLHIMDDNIVRPSIEFDARLFGEERMREVANVFWSKVQIATA</sequence>
<dbReference type="PANTHER" id="PTHR45527">
    <property type="entry name" value="NONRIBOSOMAL PEPTIDE SYNTHETASE"/>
    <property type="match status" value="1"/>
</dbReference>
<protein>
    <submittedName>
        <fullName evidence="1">Nonribosomal peptide synthetases (NRPS)</fullName>
    </submittedName>
</protein>
<evidence type="ECO:0000313" key="1">
    <source>
        <dbReference type="EMBL" id="KAJ5191908.1"/>
    </source>
</evidence>
<dbReference type="GO" id="GO:0044550">
    <property type="term" value="P:secondary metabolite biosynthetic process"/>
    <property type="evidence" value="ECO:0007669"/>
    <property type="project" value="TreeGrafter"/>
</dbReference>
<comment type="caution">
    <text evidence="1">The sequence shown here is derived from an EMBL/GenBank/DDBJ whole genome shotgun (WGS) entry which is preliminary data.</text>
</comment>